<dbReference type="InterPro" id="IPR004429">
    <property type="entry name" value="Isopropylmalate_DH"/>
</dbReference>
<dbReference type="Proteomes" id="UP000245474">
    <property type="component" value="Unassembled WGS sequence"/>
</dbReference>
<dbReference type="HAMAP" id="MF_01033">
    <property type="entry name" value="LeuB_type1"/>
    <property type="match status" value="1"/>
</dbReference>
<feature type="binding site" evidence="15">
    <location>
        <position position="248"/>
    </location>
    <ligand>
        <name>Mg(2+)</name>
        <dbReference type="ChEBI" id="CHEBI:18420"/>
    </ligand>
</feature>
<dbReference type="GO" id="GO:0003862">
    <property type="term" value="F:3-isopropylmalate dehydrogenase activity"/>
    <property type="evidence" value="ECO:0007669"/>
    <property type="project" value="UniProtKB-UniRule"/>
</dbReference>
<dbReference type="GO" id="GO:0005829">
    <property type="term" value="C:cytosol"/>
    <property type="evidence" value="ECO:0007669"/>
    <property type="project" value="TreeGrafter"/>
</dbReference>
<feature type="binding site" evidence="15">
    <location>
        <begin position="76"/>
        <end position="89"/>
    </location>
    <ligand>
        <name>NAD(+)</name>
        <dbReference type="ChEBI" id="CHEBI:57540"/>
    </ligand>
</feature>
<keyword evidence="10 15" id="KW-0479">Metal-binding</keyword>
<evidence type="ECO:0000256" key="9">
    <source>
        <dbReference type="ARBA" id="ARBA00022605"/>
    </source>
</evidence>
<dbReference type="SMART" id="SM01329">
    <property type="entry name" value="Iso_dh"/>
    <property type="match status" value="1"/>
</dbReference>
<keyword evidence="14 15" id="KW-0100">Branched-chain amino acid biosynthesis</keyword>
<evidence type="ECO:0000256" key="15">
    <source>
        <dbReference type="HAMAP-Rule" id="MF_01033"/>
    </source>
</evidence>
<comment type="similarity">
    <text evidence="5 15">Belongs to the isocitrate and isopropylmalate dehydrogenases family. LeuB type 1 subfamily.</text>
</comment>
<evidence type="ECO:0000256" key="2">
    <source>
        <dbReference type="ARBA" id="ARBA00001936"/>
    </source>
</evidence>
<sequence length="360" mass="38042">MSHRILILPGDGIGPEIVAEAEKVVTALQADFGLDAEVEHARLGGQAVDAEGAPLPESTLARAREADAILLGAVGGPKWEAIDRPLRPERGLLAIRAELGLFANLRPALLFPELAGASALRPEVVAGLDMLIVRELTGGIYFGEPRGLRIREDGVREGFNTLRYGEDEIERIGRAAFTAAQRRNGRLCSVDKANVLESSELWREVMERLAPEYPDVSLSHMYVDNAAMQLVRAPKQFDVIVTGNLFGDILSDCAAMLTGSIGMLPSASLDETGKGLYEPVHGSAPDIAGRDAANPLATILSLAMLLRYSLDEGALADRVEAAVGRVLGQGLRTPDIAGEGEPVVGTTAMGDAVVAALGAV</sequence>
<feature type="binding site" evidence="15">
    <location>
        <position position="252"/>
    </location>
    <ligand>
        <name>Mg(2+)</name>
        <dbReference type="ChEBI" id="CHEBI:18420"/>
    </ligand>
</feature>
<evidence type="ECO:0000256" key="14">
    <source>
        <dbReference type="ARBA" id="ARBA00023304"/>
    </source>
</evidence>
<keyword evidence="12 15" id="KW-0560">Oxidoreductase</keyword>
<dbReference type="InterPro" id="IPR019818">
    <property type="entry name" value="IsoCit/isopropylmalate_DH_CS"/>
</dbReference>
<dbReference type="EC" id="1.1.1.85" evidence="15"/>
<feature type="site" description="Important for catalysis" evidence="15">
    <location>
        <position position="192"/>
    </location>
</feature>
<comment type="caution">
    <text evidence="18">The sequence shown here is derived from an EMBL/GenBank/DDBJ whole genome shotgun (WGS) entry which is preliminary data.</text>
</comment>
<dbReference type="Pfam" id="PF00180">
    <property type="entry name" value="Iso_dh"/>
    <property type="match status" value="1"/>
</dbReference>
<evidence type="ECO:0000256" key="13">
    <source>
        <dbReference type="ARBA" id="ARBA00023027"/>
    </source>
</evidence>
<comment type="cofactor">
    <cofactor evidence="2">
        <name>Mn(2+)</name>
        <dbReference type="ChEBI" id="CHEBI:29035"/>
    </cofactor>
</comment>
<feature type="binding site" evidence="15">
    <location>
        <position position="106"/>
    </location>
    <ligand>
        <name>substrate</name>
    </ligand>
</feature>
<keyword evidence="11 15" id="KW-0460">Magnesium</keyword>
<evidence type="ECO:0000256" key="1">
    <source>
        <dbReference type="ARBA" id="ARBA00000624"/>
    </source>
</evidence>
<dbReference type="FunFam" id="3.40.718.10:FF:000028">
    <property type="entry name" value="3-isopropylmalate dehydrogenase"/>
    <property type="match status" value="1"/>
</dbReference>
<evidence type="ECO:0000256" key="3">
    <source>
        <dbReference type="ARBA" id="ARBA00004496"/>
    </source>
</evidence>
<dbReference type="Gene3D" id="3.40.718.10">
    <property type="entry name" value="Isopropylmalate Dehydrogenase"/>
    <property type="match status" value="1"/>
</dbReference>
<evidence type="ECO:0000256" key="8">
    <source>
        <dbReference type="ARBA" id="ARBA00022490"/>
    </source>
</evidence>
<evidence type="ECO:0000313" key="19">
    <source>
        <dbReference type="Proteomes" id="UP000245474"/>
    </source>
</evidence>
<evidence type="ECO:0000256" key="10">
    <source>
        <dbReference type="ARBA" id="ARBA00022723"/>
    </source>
</evidence>
<evidence type="ECO:0000259" key="17">
    <source>
        <dbReference type="SMART" id="SM01329"/>
    </source>
</evidence>
<keyword evidence="9 15" id="KW-0028">Amino-acid biosynthesis</keyword>
<comment type="subcellular location">
    <subcellularLocation>
        <location evidence="3 15">Cytoplasm</location>
    </subcellularLocation>
</comment>
<dbReference type="UniPathway" id="UPA00048">
    <property type="reaction ID" value="UER00072"/>
</dbReference>
<evidence type="ECO:0000256" key="12">
    <source>
        <dbReference type="ARBA" id="ARBA00023002"/>
    </source>
</evidence>
<dbReference type="PANTHER" id="PTHR42979">
    <property type="entry name" value="3-ISOPROPYLMALATE DEHYDROGENASE"/>
    <property type="match status" value="1"/>
</dbReference>
<feature type="domain" description="Isopropylmalate dehydrogenase-like" evidence="17">
    <location>
        <begin position="4"/>
        <end position="353"/>
    </location>
</feature>
<gene>
    <name evidence="15 18" type="primary">leuB</name>
    <name evidence="18" type="ORF">DEM34_17210</name>
</gene>
<dbReference type="GO" id="GO:0000287">
    <property type="term" value="F:magnesium ion binding"/>
    <property type="evidence" value="ECO:0007669"/>
    <property type="project" value="InterPro"/>
</dbReference>
<keyword evidence="8 15" id="KW-0963">Cytoplasm</keyword>
<evidence type="ECO:0000256" key="4">
    <source>
        <dbReference type="ARBA" id="ARBA00004762"/>
    </source>
</evidence>
<reference evidence="18 19" key="1">
    <citation type="submission" date="2018-05" db="EMBL/GenBank/DDBJ databases">
        <title>Spiribacter halobius sp. nov., a moderately halophilic bacterium isolated from marine solar saltern.</title>
        <authorList>
            <person name="Zheng W.-S."/>
            <person name="Lu D.-C."/>
            <person name="Du Z.-J."/>
        </authorList>
    </citation>
    <scope>NUCLEOTIDE SEQUENCE [LARGE SCALE GENOMIC DNA]</scope>
    <source>
        <strain evidence="18 19">E85</strain>
    </source>
</reference>
<feature type="binding site" evidence="15">
    <location>
        <begin position="282"/>
        <end position="294"/>
    </location>
    <ligand>
        <name>NAD(+)</name>
        <dbReference type="ChEBI" id="CHEBI:57540"/>
    </ligand>
</feature>
<comment type="cofactor">
    <cofactor evidence="15 16">
        <name>Mg(2+)</name>
        <dbReference type="ChEBI" id="CHEBI:18420"/>
    </cofactor>
    <cofactor evidence="15 16">
        <name>Mn(2+)</name>
        <dbReference type="ChEBI" id="CHEBI:29035"/>
    </cofactor>
    <text evidence="15 16">Binds 1 Mg(2+) or Mn(2+) ion per subunit.</text>
</comment>
<feature type="binding site" evidence="15">
    <location>
        <position position="224"/>
    </location>
    <ligand>
        <name>substrate</name>
    </ligand>
</feature>
<proteinExistence type="inferred from homology"/>
<organism evidence="18 19">
    <name type="scientific">Sediminicurvatus halobius</name>
    <dbReference type="NCBI Taxonomy" id="2182432"/>
    <lineage>
        <taxon>Bacteria</taxon>
        <taxon>Pseudomonadati</taxon>
        <taxon>Pseudomonadota</taxon>
        <taxon>Gammaproteobacteria</taxon>
        <taxon>Chromatiales</taxon>
        <taxon>Ectothiorhodospiraceae</taxon>
        <taxon>Sediminicurvatus</taxon>
    </lineage>
</organism>
<name>A0A2U2MWR7_9GAMM</name>
<dbReference type="OrthoDB" id="9767905at2"/>
<evidence type="ECO:0000256" key="16">
    <source>
        <dbReference type="RuleBase" id="RU004445"/>
    </source>
</evidence>
<comment type="subunit">
    <text evidence="6 15 16">Homodimer.</text>
</comment>
<feature type="site" description="Important for catalysis" evidence="15">
    <location>
        <position position="141"/>
    </location>
</feature>
<keyword evidence="7 15" id="KW-0432">Leucine biosynthesis</keyword>
<protein>
    <recommendedName>
        <fullName evidence="15">3-isopropylmalate dehydrogenase</fullName>
        <ecNumber evidence="15">1.1.1.85</ecNumber>
    </recommendedName>
    <alternativeName>
        <fullName evidence="15">3-IPM-DH</fullName>
    </alternativeName>
    <alternativeName>
        <fullName evidence="15">Beta-IPM dehydrogenase</fullName>
        <shortName evidence="15">IMDH</shortName>
    </alternativeName>
</protein>
<evidence type="ECO:0000256" key="7">
    <source>
        <dbReference type="ARBA" id="ARBA00022430"/>
    </source>
</evidence>
<feature type="binding site" evidence="15">
    <location>
        <position position="96"/>
    </location>
    <ligand>
        <name>substrate</name>
    </ligand>
</feature>
<dbReference type="PROSITE" id="PS00470">
    <property type="entry name" value="IDH_IMDH"/>
    <property type="match status" value="1"/>
</dbReference>
<evidence type="ECO:0000256" key="6">
    <source>
        <dbReference type="ARBA" id="ARBA00011738"/>
    </source>
</evidence>
<evidence type="ECO:0000256" key="11">
    <source>
        <dbReference type="ARBA" id="ARBA00022842"/>
    </source>
</evidence>
<dbReference type="GO" id="GO:0051287">
    <property type="term" value="F:NAD binding"/>
    <property type="evidence" value="ECO:0007669"/>
    <property type="project" value="InterPro"/>
</dbReference>
<comment type="catalytic activity">
    <reaction evidence="1 15 16">
        <text>(2R,3S)-3-isopropylmalate + NAD(+) = 4-methyl-2-oxopentanoate + CO2 + NADH</text>
        <dbReference type="Rhea" id="RHEA:32271"/>
        <dbReference type="ChEBI" id="CHEBI:16526"/>
        <dbReference type="ChEBI" id="CHEBI:17865"/>
        <dbReference type="ChEBI" id="CHEBI:35121"/>
        <dbReference type="ChEBI" id="CHEBI:57540"/>
        <dbReference type="ChEBI" id="CHEBI:57945"/>
        <dbReference type="EC" id="1.1.1.85"/>
    </reaction>
</comment>
<dbReference type="InterPro" id="IPR024084">
    <property type="entry name" value="IsoPropMal-DH-like_dom"/>
</dbReference>
<feature type="binding site" evidence="15">
    <location>
        <position position="134"/>
    </location>
    <ligand>
        <name>substrate</name>
    </ligand>
</feature>
<accession>A0A2U2MWR7</accession>
<dbReference type="PANTHER" id="PTHR42979:SF1">
    <property type="entry name" value="3-ISOPROPYLMALATE DEHYDROGENASE"/>
    <property type="match status" value="1"/>
</dbReference>
<evidence type="ECO:0000313" key="18">
    <source>
        <dbReference type="EMBL" id="PWG61307.1"/>
    </source>
</evidence>
<dbReference type="SUPFAM" id="SSF53659">
    <property type="entry name" value="Isocitrate/Isopropylmalate dehydrogenase-like"/>
    <property type="match status" value="1"/>
</dbReference>
<comment type="function">
    <text evidence="15 16">Catalyzes the oxidation of 3-carboxy-2-hydroxy-4-methylpentanoate (3-isopropylmalate) to 3-carboxy-4-methyl-2-oxopentanoate. The product decarboxylates to 4-methyl-2 oxopentanoate.</text>
</comment>
<dbReference type="AlphaFoldDB" id="A0A2U2MWR7"/>
<keyword evidence="15" id="KW-0464">Manganese</keyword>
<dbReference type="GO" id="GO:0009098">
    <property type="term" value="P:L-leucine biosynthetic process"/>
    <property type="evidence" value="ECO:0007669"/>
    <property type="project" value="UniProtKB-UniRule"/>
</dbReference>
<dbReference type="NCBIfam" id="TIGR00169">
    <property type="entry name" value="leuB"/>
    <property type="match status" value="1"/>
</dbReference>
<dbReference type="RefSeq" id="WP_109680064.1">
    <property type="nucleotide sequence ID" value="NZ_CP086615.1"/>
</dbReference>
<feature type="binding site" evidence="15">
    <location>
        <position position="224"/>
    </location>
    <ligand>
        <name>Mg(2+)</name>
        <dbReference type="ChEBI" id="CHEBI:18420"/>
    </ligand>
</feature>
<evidence type="ECO:0000256" key="5">
    <source>
        <dbReference type="ARBA" id="ARBA00008319"/>
    </source>
</evidence>
<dbReference type="EMBL" id="QFFI01000040">
    <property type="protein sequence ID" value="PWG61307.1"/>
    <property type="molecule type" value="Genomic_DNA"/>
</dbReference>
<keyword evidence="19" id="KW-1185">Reference proteome</keyword>
<comment type="pathway">
    <text evidence="4 15 16">Amino-acid biosynthesis; L-leucine biosynthesis; L-leucine from 3-methyl-2-oxobutanoate: step 3/4.</text>
</comment>
<keyword evidence="13 15" id="KW-0520">NAD</keyword>